<gene>
    <name evidence="14" type="ORF">C5749_00555</name>
</gene>
<dbReference type="RefSeq" id="WP_105722043.1">
    <property type="nucleotide sequence ID" value="NZ_PVBS01000001.1"/>
</dbReference>
<evidence type="ECO:0000256" key="3">
    <source>
        <dbReference type="ARBA" id="ARBA00022741"/>
    </source>
</evidence>
<evidence type="ECO:0000256" key="1">
    <source>
        <dbReference type="ARBA" id="ARBA00012552"/>
    </source>
</evidence>
<dbReference type="GO" id="GO:0003724">
    <property type="term" value="F:RNA helicase activity"/>
    <property type="evidence" value="ECO:0007669"/>
    <property type="project" value="UniProtKB-EC"/>
</dbReference>
<comment type="catalytic activity">
    <reaction evidence="8">
        <text>ATP + H2O = ADP + phosphate + H(+)</text>
        <dbReference type="Rhea" id="RHEA:13065"/>
        <dbReference type="ChEBI" id="CHEBI:15377"/>
        <dbReference type="ChEBI" id="CHEBI:15378"/>
        <dbReference type="ChEBI" id="CHEBI:30616"/>
        <dbReference type="ChEBI" id="CHEBI:43474"/>
        <dbReference type="ChEBI" id="CHEBI:456216"/>
        <dbReference type="EC" id="3.6.4.13"/>
    </reaction>
</comment>
<evidence type="ECO:0000256" key="8">
    <source>
        <dbReference type="ARBA" id="ARBA00047984"/>
    </source>
</evidence>
<keyword evidence="2" id="KW-0963">Cytoplasm</keyword>
<dbReference type="GO" id="GO:0003676">
    <property type="term" value="F:nucleic acid binding"/>
    <property type="evidence" value="ECO:0007669"/>
    <property type="project" value="InterPro"/>
</dbReference>
<dbReference type="GO" id="GO:0009266">
    <property type="term" value="P:response to temperature stimulus"/>
    <property type="evidence" value="ECO:0007669"/>
    <property type="project" value="UniProtKB-ARBA"/>
</dbReference>
<evidence type="ECO:0000313" key="14">
    <source>
        <dbReference type="EMBL" id="PRD55821.1"/>
    </source>
</evidence>
<dbReference type="OrthoDB" id="9762011at2"/>
<dbReference type="InterPro" id="IPR011545">
    <property type="entry name" value="DEAD/DEAH_box_helicase_dom"/>
</dbReference>
<evidence type="ECO:0000259" key="12">
    <source>
        <dbReference type="PROSITE" id="PS51194"/>
    </source>
</evidence>
<evidence type="ECO:0000256" key="4">
    <source>
        <dbReference type="ARBA" id="ARBA00022801"/>
    </source>
</evidence>
<keyword evidence="5 14" id="KW-0347">Helicase</keyword>
<dbReference type="PROSITE" id="PS51195">
    <property type="entry name" value="Q_MOTIF"/>
    <property type="match status" value="1"/>
</dbReference>
<dbReference type="FunFam" id="3.40.50.300:FF:000108">
    <property type="entry name" value="ATP-dependent RNA helicase RhlE"/>
    <property type="match status" value="1"/>
</dbReference>
<dbReference type="EMBL" id="PVBS01000001">
    <property type="protein sequence ID" value="PRD55821.1"/>
    <property type="molecule type" value="Genomic_DNA"/>
</dbReference>
<proteinExistence type="inferred from homology"/>
<dbReference type="EC" id="3.6.4.13" evidence="1"/>
<feature type="domain" description="DEAD-box RNA helicase Q" evidence="13">
    <location>
        <begin position="1"/>
        <end position="29"/>
    </location>
</feature>
<dbReference type="PANTHER" id="PTHR47959">
    <property type="entry name" value="ATP-DEPENDENT RNA HELICASE RHLE-RELATED"/>
    <property type="match status" value="1"/>
</dbReference>
<dbReference type="Gene3D" id="3.40.50.300">
    <property type="entry name" value="P-loop containing nucleotide triphosphate hydrolases"/>
    <property type="match status" value="2"/>
</dbReference>
<dbReference type="GO" id="GO:0005829">
    <property type="term" value="C:cytosol"/>
    <property type="evidence" value="ECO:0007669"/>
    <property type="project" value="TreeGrafter"/>
</dbReference>
<dbReference type="GO" id="GO:0005524">
    <property type="term" value="F:ATP binding"/>
    <property type="evidence" value="ECO:0007669"/>
    <property type="project" value="UniProtKB-KW"/>
</dbReference>
<dbReference type="PROSITE" id="PS51192">
    <property type="entry name" value="HELICASE_ATP_BIND_1"/>
    <property type="match status" value="1"/>
</dbReference>
<evidence type="ECO:0000256" key="10">
    <source>
        <dbReference type="PROSITE-ProRule" id="PRU00552"/>
    </source>
</evidence>
<evidence type="ECO:0000256" key="7">
    <source>
        <dbReference type="ARBA" id="ARBA00038437"/>
    </source>
</evidence>
<dbReference type="Pfam" id="PF00271">
    <property type="entry name" value="Helicase_C"/>
    <property type="match status" value="1"/>
</dbReference>
<dbReference type="InterPro" id="IPR027417">
    <property type="entry name" value="P-loop_NTPase"/>
</dbReference>
<dbReference type="SMART" id="SM00490">
    <property type="entry name" value="HELICc"/>
    <property type="match status" value="1"/>
</dbReference>
<dbReference type="Proteomes" id="UP000238642">
    <property type="component" value="Unassembled WGS sequence"/>
</dbReference>
<evidence type="ECO:0000259" key="11">
    <source>
        <dbReference type="PROSITE" id="PS51192"/>
    </source>
</evidence>
<dbReference type="GO" id="GO:0042255">
    <property type="term" value="P:ribosome assembly"/>
    <property type="evidence" value="ECO:0007669"/>
    <property type="project" value="UniProtKB-ARBA"/>
</dbReference>
<accession>A0A2S9JRQ6</accession>
<dbReference type="SMART" id="SM00487">
    <property type="entry name" value="DEXDc"/>
    <property type="match status" value="1"/>
</dbReference>
<dbReference type="InterPro" id="IPR001650">
    <property type="entry name" value="Helicase_C-like"/>
</dbReference>
<feature type="domain" description="Helicase ATP-binding" evidence="11">
    <location>
        <begin position="32"/>
        <end position="205"/>
    </location>
</feature>
<keyword evidence="3" id="KW-0547">Nucleotide-binding</keyword>
<name>A0A2S9JRQ6_9SPHI</name>
<dbReference type="AlphaFoldDB" id="A0A2S9JRQ6"/>
<keyword evidence="6" id="KW-0067">ATP-binding</keyword>
<sequence length="379" mass="41377">MSFNNFGIIDPIVRALNDIGYSAATPIQKQAIPLILKGKDIIGCAQTGTGKTAAFALPVLNLLASDTKKYNMPRALVLVPTRELAIQIDQSVAQYSKNIRVNRLAIYGGVSQVAQVERLRKGVDMLVATPGRLMDLINQGHVSLSQIQVLILDEADSMLDMGFVHEIKRILKYIPQKRQTLFFSATMPNEIRKFANTILHNPAEINVSPVSSTAEKIVQSVSFVEKKDKAAFLAGVLRDGRVTQTLIFTRTKHGADRLARILGKGGISAACIHGNKSQTARQKALSSFKNGGVNILIATDIAARGIDIQELPFVINYDLPVDSETYVHRIGRTGRAGKEGKALSLCSEEEKPTLLKIQKLIGFQLPITGKNNNNLSINN</sequence>
<dbReference type="InterPro" id="IPR044742">
    <property type="entry name" value="DEAD/DEAH_RhlB"/>
</dbReference>
<feature type="domain" description="Helicase C-terminal" evidence="12">
    <location>
        <begin position="216"/>
        <end position="376"/>
    </location>
</feature>
<reference evidence="14 15" key="1">
    <citation type="submission" date="2018-02" db="EMBL/GenBank/DDBJ databases">
        <title>The draft genome of Sphingobacterium gobiense H7.</title>
        <authorList>
            <person name="Li L."/>
            <person name="Liu L."/>
            <person name="Zhang X."/>
            <person name="Wang T."/>
            <person name="Liang L."/>
        </authorList>
    </citation>
    <scope>NUCLEOTIDE SEQUENCE [LARGE SCALE GENOMIC DNA]</scope>
    <source>
        <strain evidence="14 15">ACCC 05757</strain>
    </source>
</reference>
<dbReference type="InterPro" id="IPR050079">
    <property type="entry name" value="DEAD_box_RNA_helicase"/>
</dbReference>
<dbReference type="SUPFAM" id="SSF52540">
    <property type="entry name" value="P-loop containing nucleoside triphosphate hydrolases"/>
    <property type="match status" value="1"/>
</dbReference>
<keyword evidence="15" id="KW-1185">Reference proteome</keyword>
<dbReference type="Pfam" id="PF00270">
    <property type="entry name" value="DEAD"/>
    <property type="match status" value="1"/>
</dbReference>
<dbReference type="CDD" id="cd18787">
    <property type="entry name" value="SF2_C_DEAD"/>
    <property type="match status" value="1"/>
</dbReference>
<evidence type="ECO:0000313" key="15">
    <source>
        <dbReference type="Proteomes" id="UP000238642"/>
    </source>
</evidence>
<organism evidence="14 15">
    <name type="scientific">Sphingobacterium gobiense</name>
    <dbReference type="NCBI Taxonomy" id="1382456"/>
    <lineage>
        <taxon>Bacteria</taxon>
        <taxon>Pseudomonadati</taxon>
        <taxon>Bacteroidota</taxon>
        <taxon>Sphingobacteriia</taxon>
        <taxon>Sphingobacteriales</taxon>
        <taxon>Sphingobacteriaceae</taxon>
        <taxon>Sphingobacterium</taxon>
    </lineage>
</organism>
<evidence type="ECO:0000256" key="9">
    <source>
        <dbReference type="ARBA" id="ARBA00074363"/>
    </source>
</evidence>
<dbReference type="PANTHER" id="PTHR47959:SF13">
    <property type="entry name" value="ATP-DEPENDENT RNA HELICASE RHLE"/>
    <property type="match status" value="1"/>
</dbReference>
<keyword evidence="4" id="KW-0378">Hydrolase</keyword>
<comment type="similarity">
    <text evidence="7">Belongs to the DEAD box helicase family.</text>
</comment>
<feature type="short sequence motif" description="Q motif" evidence="10">
    <location>
        <begin position="1"/>
        <end position="29"/>
    </location>
</feature>
<comment type="caution">
    <text evidence="14">The sequence shown here is derived from an EMBL/GenBank/DDBJ whole genome shotgun (WGS) entry which is preliminary data.</text>
</comment>
<dbReference type="InterPro" id="IPR014001">
    <property type="entry name" value="Helicase_ATP-bd"/>
</dbReference>
<evidence type="ECO:0000256" key="6">
    <source>
        <dbReference type="ARBA" id="ARBA00022840"/>
    </source>
</evidence>
<dbReference type="GO" id="GO:0016787">
    <property type="term" value="F:hydrolase activity"/>
    <property type="evidence" value="ECO:0007669"/>
    <property type="project" value="UniProtKB-KW"/>
</dbReference>
<evidence type="ECO:0000259" key="13">
    <source>
        <dbReference type="PROSITE" id="PS51195"/>
    </source>
</evidence>
<dbReference type="InterPro" id="IPR014014">
    <property type="entry name" value="RNA_helicase_DEAD_Q_motif"/>
</dbReference>
<evidence type="ECO:0000256" key="2">
    <source>
        <dbReference type="ARBA" id="ARBA00022490"/>
    </source>
</evidence>
<dbReference type="CDD" id="cd00268">
    <property type="entry name" value="DEADc"/>
    <property type="match status" value="1"/>
</dbReference>
<protein>
    <recommendedName>
        <fullName evidence="9">DEAD-box ATP-dependent RNA helicase RhpA</fullName>
        <ecNumber evidence="1">3.6.4.13</ecNumber>
    </recommendedName>
</protein>
<dbReference type="PROSITE" id="PS51194">
    <property type="entry name" value="HELICASE_CTER"/>
    <property type="match status" value="1"/>
</dbReference>
<evidence type="ECO:0000256" key="5">
    <source>
        <dbReference type="ARBA" id="ARBA00022806"/>
    </source>
</evidence>